<organism evidence="6 7">
    <name type="scientific">Pyramidobacter porci</name>
    <dbReference type="NCBI Taxonomy" id="2605789"/>
    <lineage>
        <taxon>Bacteria</taxon>
        <taxon>Thermotogati</taxon>
        <taxon>Synergistota</taxon>
        <taxon>Synergistia</taxon>
        <taxon>Synergistales</taxon>
        <taxon>Dethiosulfovibrionaceae</taxon>
        <taxon>Pyramidobacter</taxon>
    </lineage>
</organism>
<sequence>MKKRIVLAFGTRPEAIKMAPVYLALARSGALEPVILLTGQHRTQLEQALSIFGVPHERNLDVMTERQTLPELAARILPQAAAAFRGLKADYVLVHGDTLTTFVSAWAAFLERIPVGHVEAGLRSGSMSEPFPEEANRVLTDALCDTFFAPTEGARANLLKSGAAPARVFVTGQTAVDAILFASKKGVLPDDVPERGPVATVTLHRRENWPVLNELARRLAGVARARAEWTFVFPVHLNPVVREAVVPPLSGVGNVKLVEPLEYGCMAALLARSRLILTDSGGLQEEGASLGVPVAVVRNVTERPEGVEAGIVTLLGNEPERAMTEFAALMDDEPRLDRMASVKNPYGDGRASERIAAALERRLA</sequence>
<reference evidence="6 7" key="1">
    <citation type="submission" date="2019-08" db="EMBL/GenBank/DDBJ databases">
        <title>In-depth cultivation of the pig gut microbiome towards novel bacterial diversity and tailored functional studies.</title>
        <authorList>
            <person name="Wylensek D."/>
            <person name="Hitch T.C.A."/>
            <person name="Clavel T."/>
        </authorList>
    </citation>
    <scope>NUCLEOTIDE SEQUENCE [LARGE SCALE GENOMIC DNA]</scope>
    <source>
        <strain evidence="6 7">SM-530-WT-4B</strain>
    </source>
</reference>
<dbReference type="NCBIfam" id="TIGR00236">
    <property type="entry name" value="wecB"/>
    <property type="match status" value="1"/>
</dbReference>
<evidence type="ECO:0000259" key="5">
    <source>
        <dbReference type="Pfam" id="PF02350"/>
    </source>
</evidence>
<evidence type="ECO:0000256" key="4">
    <source>
        <dbReference type="RuleBase" id="RU003513"/>
    </source>
</evidence>
<dbReference type="EC" id="5.1.3.14" evidence="3"/>
<dbReference type="SUPFAM" id="SSF53756">
    <property type="entry name" value="UDP-Glycosyltransferase/glycogen phosphorylase"/>
    <property type="match status" value="1"/>
</dbReference>
<dbReference type="Gene3D" id="3.40.50.2000">
    <property type="entry name" value="Glycogen Phosphorylase B"/>
    <property type="match status" value="2"/>
</dbReference>
<evidence type="ECO:0000256" key="3">
    <source>
        <dbReference type="ARBA" id="ARBA00038858"/>
    </source>
</evidence>
<feature type="domain" description="UDP-N-acetylglucosamine 2-epimerase" evidence="5">
    <location>
        <begin position="24"/>
        <end position="360"/>
    </location>
</feature>
<evidence type="ECO:0000313" key="7">
    <source>
        <dbReference type="Proteomes" id="UP000473699"/>
    </source>
</evidence>
<protein>
    <recommendedName>
        <fullName evidence="3">UDP-N-acetylglucosamine 2-epimerase (non-hydrolyzing)</fullName>
        <ecNumber evidence="3">5.1.3.14</ecNumber>
    </recommendedName>
</protein>
<accession>A0A6L5YDK3</accession>
<comment type="caution">
    <text evidence="6">The sequence shown here is derived from an EMBL/GenBank/DDBJ whole genome shotgun (WGS) entry which is preliminary data.</text>
</comment>
<evidence type="ECO:0000256" key="2">
    <source>
        <dbReference type="ARBA" id="ARBA00038209"/>
    </source>
</evidence>
<keyword evidence="1 4" id="KW-0413">Isomerase</keyword>
<dbReference type="GO" id="GO:0008761">
    <property type="term" value="F:UDP-N-acetylglucosamine 2-epimerase activity"/>
    <property type="evidence" value="ECO:0007669"/>
    <property type="project" value="UniProtKB-EC"/>
</dbReference>
<dbReference type="Proteomes" id="UP000473699">
    <property type="component" value="Unassembled WGS sequence"/>
</dbReference>
<dbReference type="InterPro" id="IPR029767">
    <property type="entry name" value="WecB-like"/>
</dbReference>
<name>A0A6L5YDK3_9BACT</name>
<comment type="similarity">
    <text evidence="2 4">Belongs to the UDP-N-acetylglucosamine 2-epimerase family.</text>
</comment>
<dbReference type="EMBL" id="VUNH01000011">
    <property type="protein sequence ID" value="MST56396.1"/>
    <property type="molecule type" value="Genomic_DNA"/>
</dbReference>
<dbReference type="RefSeq" id="WP_154529473.1">
    <property type="nucleotide sequence ID" value="NZ_JAXDZJ010000065.1"/>
</dbReference>
<dbReference type="InterPro" id="IPR003331">
    <property type="entry name" value="UDP_GlcNAc_Epimerase_2_dom"/>
</dbReference>
<dbReference type="PANTHER" id="PTHR43174">
    <property type="entry name" value="UDP-N-ACETYLGLUCOSAMINE 2-EPIMERASE"/>
    <property type="match status" value="1"/>
</dbReference>
<gene>
    <name evidence="6" type="ORF">FYJ74_10170</name>
</gene>
<evidence type="ECO:0000313" key="6">
    <source>
        <dbReference type="EMBL" id="MST56396.1"/>
    </source>
</evidence>
<dbReference type="PANTHER" id="PTHR43174:SF2">
    <property type="entry name" value="UDP-N-ACETYLGLUCOSAMINE 2-EPIMERASE"/>
    <property type="match status" value="1"/>
</dbReference>
<keyword evidence="7" id="KW-1185">Reference proteome</keyword>
<dbReference type="AlphaFoldDB" id="A0A6L5YDK3"/>
<evidence type="ECO:0000256" key="1">
    <source>
        <dbReference type="ARBA" id="ARBA00023235"/>
    </source>
</evidence>
<proteinExistence type="inferred from homology"/>
<dbReference type="CDD" id="cd03786">
    <property type="entry name" value="GTB_UDP-GlcNAc_2-Epimerase"/>
    <property type="match status" value="1"/>
</dbReference>
<dbReference type="Pfam" id="PF02350">
    <property type="entry name" value="Epimerase_2"/>
    <property type="match status" value="1"/>
</dbReference>